<keyword evidence="8" id="KW-1185">Reference proteome</keyword>
<feature type="transmembrane region" description="Helical" evidence="6">
    <location>
        <begin position="257"/>
        <end position="274"/>
    </location>
</feature>
<accession>A0ABW6K2R6</accession>
<feature type="transmembrane region" description="Helical" evidence="6">
    <location>
        <begin position="281"/>
        <end position="306"/>
    </location>
</feature>
<reference evidence="7 8" key="1">
    <citation type="submission" date="2024-08" db="EMBL/GenBank/DDBJ databases">
        <title>Two novel Cytobacillus novel species.</title>
        <authorList>
            <person name="Liu G."/>
        </authorList>
    </citation>
    <scope>NUCLEOTIDE SEQUENCE [LARGE SCALE GENOMIC DNA]</scope>
    <source>
        <strain evidence="7 8">FJAT-53684</strain>
    </source>
</reference>
<evidence type="ECO:0000313" key="7">
    <source>
        <dbReference type="EMBL" id="MFE8698470.1"/>
    </source>
</evidence>
<dbReference type="PANTHER" id="PTHR21716:SF69">
    <property type="entry name" value="TRANSPORT PROTEIN YUBA-RELATED"/>
    <property type="match status" value="1"/>
</dbReference>
<organism evidence="7 8">
    <name type="scientific">Cytobacillus mangrovibacter</name>
    <dbReference type="NCBI Taxonomy" id="3299024"/>
    <lineage>
        <taxon>Bacteria</taxon>
        <taxon>Bacillati</taxon>
        <taxon>Bacillota</taxon>
        <taxon>Bacilli</taxon>
        <taxon>Bacillales</taxon>
        <taxon>Bacillaceae</taxon>
        <taxon>Cytobacillus</taxon>
    </lineage>
</organism>
<gene>
    <name evidence="7" type="ORF">ACFYKT_19420</name>
</gene>
<proteinExistence type="inferred from homology"/>
<dbReference type="RefSeq" id="WP_389222895.1">
    <property type="nucleotide sequence ID" value="NZ_JBIACJ010000015.1"/>
</dbReference>
<dbReference type="PANTHER" id="PTHR21716">
    <property type="entry name" value="TRANSMEMBRANE PROTEIN"/>
    <property type="match status" value="1"/>
</dbReference>
<feature type="transmembrane region" description="Helical" evidence="6">
    <location>
        <begin position="39"/>
        <end position="64"/>
    </location>
</feature>
<feature type="transmembrane region" description="Helical" evidence="6">
    <location>
        <begin position="175"/>
        <end position="194"/>
    </location>
</feature>
<dbReference type="Pfam" id="PF01594">
    <property type="entry name" value="AI-2E_transport"/>
    <property type="match status" value="1"/>
</dbReference>
<feature type="transmembrane region" description="Helical" evidence="6">
    <location>
        <begin position="326"/>
        <end position="353"/>
    </location>
</feature>
<comment type="similarity">
    <text evidence="2">Belongs to the autoinducer-2 exporter (AI-2E) (TC 2.A.86) family.</text>
</comment>
<keyword evidence="5 6" id="KW-0472">Membrane</keyword>
<evidence type="ECO:0000256" key="3">
    <source>
        <dbReference type="ARBA" id="ARBA00022692"/>
    </source>
</evidence>
<dbReference type="Proteomes" id="UP001601058">
    <property type="component" value="Unassembled WGS sequence"/>
</dbReference>
<evidence type="ECO:0000256" key="1">
    <source>
        <dbReference type="ARBA" id="ARBA00004141"/>
    </source>
</evidence>
<sequence>MKNTSKIIGYLGGRTTLYIFVFFLLIGLNVFLFNHISFVFQPIIALIQTTALPIVFSLAAYYLLRPIVKFAVTLGIKKVWAILVLLLFFSVAIIFIFIAIIPFFIDQAISLFESFPTYWSEFNRAFESWIQRSYFAPYYKDFTDFVNEFFVSTGDNATMLLSNTVESVLHLVKSITNFALALIVVPFILFYLLLEGEKLPKLIFTIVPPKIRPSIKNIFIQIDQQLKGYIQGQILVSWCIGIMMYIGFLIIGIDYPLILALLACVTSIVPYLGPTIAITPAIIIAIVTSPFMVLKLAIVWTIVQLIEGKLISPQIMGKSLKIHPITIIFILLTAAKLFGVIGVIIGIPAYAIIRTIFGQIIYLLKARYNRYVKEEEKYDLGE</sequence>
<evidence type="ECO:0000256" key="2">
    <source>
        <dbReference type="ARBA" id="ARBA00009773"/>
    </source>
</evidence>
<evidence type="ECO:0000256" key="4">
    <source>
        <dbReference type="ARBA" id="ARBA00022989"/>
    </source>
</evidence>
<comment type="caution">
    <text evidence="7">The sequence shown here is derived from an EMBL/GenBank/DDBJ whole genome shotgun (WGS) entry which is preliminary data.</text>
</comment>
<feature type="transmembrane region" description="Helical" evidence="6">
    <location>
        <begin position="79"/>
        <end position="105"/>
    </location>
</feature>
<dbReference type="EMBL" id="JBIACJ010000015">
    <property type="protein sequence ID" value="MFE8698470.1"/>
    <property type="molecule type" value="Genomic_DNA"/>
</dbReference>
<evidence type="ECO:0000256" key="6">
    <source>
        <dbReference type="SAM" id="Phobius"/>
    </source>
</evidence>
<keyword evidence="4 6" id="KW-1133">Transmembrane helix</keyword>
<feature type="transmembrane region" description="Helical" evidence="6">
    <location>
        <begin position="7"/>
        <end position="33"/>
    </location>
</feature>
<keyword evidence="3 6" id="KW-0812">Transmembrane</keyword>
<feature type="transmembrane region" description="Helical" evidence="6">
    <location>
        <begin position="234"/>
        <end position="251"/>
    </location>
</feature>
<evidence type="ECO:0000256" key="5">
    <source>
        <dbReference type="ARBA" id="ARBA00023136"/>
    </source>
</evidence>
<evidence type="ECO:0000313" key="8">
    <source>
        <dbReference type="Proteomes" id="UP001601058"/>
    </source>
</evidence>
<dbReference type="InterPro" id="IPR002549">
    <property type="entry name" value="AI-2E-like"/>
</dbReference>
<comment type="subcellular location">
    <subcellularLocation>
        <location evidence="1">Membrane</location>
        <topology evidence="1">Multi-pass membrane protein</topology>
    </subcellularLocation>
</comment>
<name>A0ABW6K2R6_9BACI</name>
<protein>
    <submittedName>
        <fullName evidence="7">AI-2E family transporter</fullName>
    </submittedName>
</protein>